<proteinExistence type="predicted"/>
<dbReference type="PROSITE" id="PS00108">
    <property type="entry name" value="PROTEIN_KINASE_ST"/>
    <property type="match status" value="1"/>
</dbReference>
<dbReference type="AlphaFoldDB" id="A0A5N6KVB2"/>
<dbReference type="EMBL" id="VIBQ01000014">
    <property type="protein sequence ID" value="KAB8349461.1"/>
    <property type="molecule type" value="Genomic_DNA"/>
</dbReference>
<dbReference type="Gene3D" id="1.10.510.10">
    <property type="entry name" value="Transferase(Phosphotransferase) domain 1"/>
    <property type="match status" value="1"/>
</dbReference>
<evidence type="ECO:0000313" key="3">
    <source>
        <dbReference type="Proteomes" id="UP000327013"/>
    </source>
</evidence>
<reference evidence="2 3" key="1">
    <citation type="submission" date="2019-06" db="EMBL/GenBank/DDBJ databases">
        <title>A chromosomal-level reference genome of Carpinus fangiana (Coryloideae, Betulaceae).</title>
        <authorList>
            <person name="Yang X."/>
            <person name="Wang Z."/>
            <person name="Zhang L."/>
            <person name="Hao G."/>
            <person name="Liu J."/>
            <person name="Yang Y."/>
        </authorList>
    </citation>
    <scope>NUCLEOTIDE SEQUENCE [LARGE SCALE GENOMIC DNA]</scope>
    <source>
        <strain evidence="2">Cfa_2016G</strain>
        <tissue evidence="2">Leaf</tissue>
    </source>
</reference>
<dbReference type="Gene3D" id="3.30.200.20">
    <property type="entry name" value="Phosphorylase Kinase, domain 1"/>
    <property type="match status" value="1"/>
</dbReference>
<dbReference type="GO" id="GO:0004672">
    <property type="term" value="F:protein kinase activity"/>
    <property type="evidence" value="ECO:0007669"/>
    <property type="project" value="InterPro"/>
</dbReference>
<dbReference type="PANTHER" id="PTHR24347">
    <property type="entry name" value="SERINE/THREONINE-PROTEIN KINASE"/>
    <property type="match status" value="1"/>
</dbReference>
<protein>
    <recommendedName>
        <fullName evidence="1">Protein kinase domain-containing protein</fullName>
    </recommendedName>
</protein>
<dbReference type="SUPFAM" id="SSF56112">
    <property type="entry name" value="Protein kinase-like (PK-like)"/>
    <property type="match status" value="1"/>
</dbReference>
<accession>A0A5N6KVB2</accession>
<sequence length="453" mass="50806">MNQGDTDEQQRTSRLIREVRVLENLSHPNIISLERAYLTPRTMYLGNILRMVVSFADTHPSYIFQELVTSGDLFSYLEFRGGRLDDLATAVIVRQILQAVRYLHQHGIVHRDLKPENILMTSFRDGARVVVTDFGLSRFLPGFDVVQCSKLQRMESQLGTPSYAAPEMMDKINKGWPDKGYTKAVDLWSVGVITQCLLSGSLPFEGLEETQTEIERTKMWQKAIKCNSRGLDDRLSTGETIGERPKDFIRGLIILDGHQRMSADAALAHSWFTNRYHKKEFEALYKRAIEKWTSRHKPGHMLENLRVPSVLGKTKRLEPGVSQAMHCHKQSIPEPVLTKLLSSSTSEPIDTEPRISSSQASLCTKHKACQCITTAADILHLQDKPSPVGRSNTTVEETGRADYDVSRNKAETELLCGTQFSEHSYNGGLAADLVAPAITDTATCIADSSWLNT</sequence>
<dbReference type="InterPro" id="IPR011009">
    <property type="entry name" value="Kinase-like_dom_sf"/>
</dbReference>
<dbReference type="OrthoDB" id="377346at2759"/>
<feature type="domain" description="Protein kinase" evidence="1">
    <location>
        <begin position="1"/>
        <end position="272"/>
    </location>
</feature>
<dbReference type="GO" id="GO:0005524">
    <property type="term" value="F:ATP binding"/>
    <property type="evidence" value="ECO:0007669"/>
    <property type="project" value="InterPro"/>
</dbReference>
<keyword evidence="3" id="KW-1185">Reference proteome</keyword>
<evidence type="ECO:0000259" key="1">
    <source>
        <dbReference type="PROSITE" id="PS50011"/>
    </source>
</evidence>
<dbReference type="Proteomes" id="UP000327013">
    <property type="component" value="Unassembled WGS sequence"/>
</dbReference>
<dbReference type="PROSITE" id="PS50011">
    <property type="entry name" value="PROTEIN_KINASE_DOM"/>
    <property type="match status" value="1"/>
</dbReference>
<comment type="caution">
    <text evidence="2">The sequence shown here is derived from an EMBL/GenBank/DDBJ whole genome shotgun (WGS) entry which is preliminary data.</text>
</comment>
<dbReference type="SMART" id="SM00220">
    <property type="entry name" value="S_TKc"/>
    <property type="match status" value="1"/>
</dbReference>
<dbReference type="InterPro" id="IPR008271">
    <property type="entry name" value="Ser/Thr_kinase_AS"/>
</dbReference>
<gene>
    <name evidence="2" type="ORF">FH972_023488</name>
</gene>
<name>A0A5N6KVB2_9ROSI</name>
<dbReference type="Pfam" id="PF00069">
    <property type="entry name" value="Pkinase"/>
    <property type="match status" value="1"/>
</dbReference>
<dbReference type="InterPro" id="IPR000719">
    <property type="entry name" value="Prot_kinase_dom"/>
</dbReference>
<evidence type="ECO:0000313" key="2">
    <source>
        <dbReference type="EMBL" id="KAB8349461.1"/>
    </source>
</evidence>
<organism evidence="2 3">
    <name type="scientific">Carpinus fangiana</name>
    <dbReference type="NCBI Taxonomy" id="176857"/>
    <lineage>
        <taxon>Eukaryota</taxon>
        <taxon>Viridiplantae</taxon>
        <taxon>Streptophyta</taxon>
        <taxon>Embryophyta</taxon>
        <taxon>Tracheophyta</taxon>
        <taxon>Spermatophyta</taxon>
        <taxon>Magnoliopsida</taxon>
        <taxon>eudicotyledons</taxon>
        <taxon>Gunneridae</taxon>
        <taxon>Pentapetalae</taxon>
        <taxon>rosids</taxon>
        <taxon>fabids</taxon>
        <taxon>Fagales</taxon>
        <taxon>Betulaceae</taxon>
        <taxon>Carpinus</taxon>
    </lineage>
</organism>